<accession>A0AAI9XCD3</accession>
<dbReference type="AlphaFoldDB" id="A0AAI9XCD3"/>
<name>A0AAI9XCD3_PENTH</name>
<organism evidence="1 2">
    <name type="scientific">Penicillium thymicola</name>
    <dbReference type="NCBI Taxonomy" id="293382"/>
    <lineage>
        <taxon>Eukaryota</taxon>
        <taxon>Fungi</taxon>
        <taxon>Dikarya</taxon>
        <taxon>Ascomycota</taxon>
        <taxon>Pezizomycotina</taxon>
        <taxon>Eurotiomycetes</taxon>
        <taxon>Eurotiomycetidae</taxon>
        <taxon>Eurotiales</taxon>
        <taxon>Aspergillaceae</taxon>
        <taxon>Penicillium</taxon>
    </lineage>
</organism>
<reference evidence="1" key="1">
    <citation type="submission" date="2015-06" db="EMBL/GenBank/DDBJ databases">
        <authorList>
            <person name="Nguyen H."/>
        </authorList>
    </citation>
    <scope>NUCLEOTIDE SEQUENCE</scope>
    <source>
        <strain evidence="1">DAOM 180753</strain>
    </source>
</reference>
<protein>
    <submittedName>
        <fullName evidence="1">Uncharacterized protein</fullName>
    </submittedName>
</protein>
<evidence type="ECO:0000313" key="1">
    <source>
        <dbReference type="EMBL" id="KAJ9491474.1"/>
    </source>
</evidence>
<keyword evidence="2" id="KW-1185">Reference proteome</keyword>
<gene>
    <name evidence="1" type="ORF">VN97_g1790</name>
</gene>
<evidence type="ECO:0000313" key="2">
    <source>
        <dbReference type="Proteomes" id="UP001227192"/>
    </source>
</evidence>
<reference evidence="1" key="2">
    <citation type="journal article" date="2016" name="Fungal Biol.">
        <title>Ochratoxin A production by Penicillium thymicola.</title>
        <authorList>
            <person name="Nguyen H.D.T."/>
            <person name="McMullin D.R."/>
            <person name="Ponomareva E."/>
            <person name="Riley R."/>
            <person name="Pomraning K.R."/>
            <person name="Baker S.E."/>
            <person name="Seifert K.A."/>
        </authorList>
    </citation>
    <scope>NUCLEOTIDE SEQUENCE</scope>
    <source>
        <strain evidence="1">DAOM 180753</strain>
    </source>
</reference>
<sequence length="109" mass="12079">MISSILGPILIPHNDAPIMMPPLNHVIIIGQNKAFRQQIQAFVIERYTPSYISLLSPQFWGFCVNKASSDVQAPLRGVRDQYSSVRRVFEDCATSSSSVHCSEGPSLDT</sequence>
<dbReference type="EMBL" id="LACB01000031">
    <property type="protein sequence ID" value="KAJ9491474.1"/>
    <property type="molecule type" value="Genomic_DNA"/>
</dbReference>
<dbReference type="Proteomes" id="UP001227192">
    <property type="component" value="Unassembled WGS sequence"/>
</dbReference>
<comment type="caution">
    <text evidence="1">The sequence shown here is derived from an EMBL/GenBank/DDBJ whole genome shotgun (WGS) entry which is preliminary data.</text>
</comment>
<proteinExistence type="predicted"/>